<accession>A0A6N8DQK0</accession>
<dbReference type="InterPro" id="IPR035919">
    <property type="entry name" value="EAL_sf"/>
</dbReference>
<dbReference type="Gene3D" id="6.10.340.10">
    <property type="match status" value="1"/>
</dbReference>
<feature type="domain" description="HAMP" evidence="3">
    <location>
        <begin position="216"/>
        <end position="269"/>
    </location>
</feature>
<dbReference type="PROSITE" id="PS50885">
    <property type="entry name" value="HAMP"/>
    <property type="match status" value="1"/>
</dbReference>
<proteinExistence type="predicted"/>
<dbReference type="AlphaFoldDB" id="A0A6N8DQK0"/>
<dbReference type="InterPro" id="IPR052155">
    <property type="entry name" value="Biofilm_reg_signaling"/>
</dbReference>
<dbReference type="InterPro" id="IPR003660">
    <property type="entry name" value="HAMP_dom"/>
</dbReference>
<dbReference type="OrthoDB" id="9814202at2"/>
<evidence type="ECO:0000259" key="3">
    <source>
        <dbReference type="PROSITE" id="PS50885"/>
    </source>
</evidence>
<evidence type="ECO:0000259" key="4">
    <source>
        <dbReference type="PROSITE" id="PS50887"/>
    </source>
</evidence>
<dbReference type="PROSITE" id="PS50883">
    <property type="entry name" value="EAL"/>
    <property type="match status" value="1"/>
</dbReference>
<dbReference type="NCBIfam" id="TIGR00254">
    <property type="entry name" value="GGDEF"/>
    <property type="match status" value="1"/>
</dbReference>
<dbReference type="Pfam" id="PF00672">
    <property type="entry name" value="HAMP"/>
    <property type="match status" value="1"/>
</dbReference>
<dbReference type="InterPro" id="IPR024478">
    <property type="entry name" value="HlyB_4HB_MCP"/>
</dbReference>
<evidence type="ECO:0000259" key="2">
    <source>
        <dbReference type="PROSITE" id="PS50883"/>
    </source>
</evidence>
<dbReference type="CDD" id="cd06225">
    <property type="entry name" value="HAMP"/>
    <property type="match status" value="1"/>
</dbReference>
<feature type="domain" description="EAL" evidence="2">
    <location>
        <begin position="457"/>
        <end position="707"/>
    </location>
</feature>
<keyword evidence="1" id="KW-1133">Transmembrane helix</keyword>
<dbReference type="Pfam" id="PF00990">
    <property type="entry name" value="GGDEF"/>
    <property type="match status" value="1"/>
</dbReference>
<organism evidence="5 6">
    <name type="scientific">Rhodoblastus acidophilus</name>
    <name type="common">Rhodopseudomonas acidophila</name>
    <dbReference type="NCBI Taxonomy" id="1074"/>
    <lineage>
        <taxon>Bacteria</taxon>
        <taxon>Pseudomonadati</taxon>
        <taxon>Pseudomonadota</taxon>
        <taxon>Alphaproteobacteria</taxon>
        <taxon>Hyphomicrobiales</taxon>
        <taxon>Rhodoblastaceae</taxon>
        <taxon>Rhodoblastus</taxon>
    </lineage>
</organism>
<comment type="caution">
    <text evidence="5">The sequence shown here is derived from an EMBL/GenBank/DDBJ whole genome shotgun (WGS) entry which is preliminary data.</text>
</comment>
<dbReference type="PROSITE" id="PS50887">
    <property type="entry name" value="GGDEF"/>
    <property type="match status" value="1"/>
</dbReference>
<dbReference type="InterPro" id="IPR043128">
    <property type="entry name" value="Rev_trsase/Diguanyl_cyclase"/>
</dbReference>
<dbReference type="PANTHER" id="PTHR44757:SF2">
    <property type="entry name" value="BIOFILM ARCHITECTURE MAINTENANCE PROTEIN MBAA"/>
    <property type="match status" value="1"/>
</dbReference>
<dbReference type="SUPFAM" id="SSF141868">
    <property type="entry name" value="EAL domain-like"/>
    <property type="match status" value="1"/>
</dbReference>
<reference evidence="5 6" key="1">
    <citation type="submission" date="2019-11" db="EMBL/GenBank/DDBJ databases">
        <title>Whole-genome sequence of a Rhodoblastus acidophilus DSM 142.</title>
        <authorList>
            <person name="Kyndt J.A."/>
            <person name="Meyer T.E."/>
        </authorList>
    </citation>
    <scope>NUCLEOTIDE SEQUENCE [LARGE SCALE GENOMIC DNA]</scope>
    <source>
        <strain evidence="5 6">DSM 142</strain>
    </source>
</reference>
<dbReference type="CDD" id="cd01949">
    <property type="entry name" value="GGDEF"/>
    <property type="match status" value="1"/>
</dbReference>
<name>A0A6N8DQK0_RHOAC</name>
<dbReference type="InterPro" id="IPR001633">
    <property type="entry name" value="EAL_dom"/>
</dbReference>
<gene>
    <name evidence="5" type="ORF">GJ654_14090</name>
</gene>
<evidence type="ECO:0000256" key="1">
    <source>
        <dbReference type="SAM" id="Phobius"/>
    </source>
</evidence>
<keyword evidence="1" id="KW-0812">Transmembrane</keyword>
<evidence type="ECO:0000313" key="6">
    <source>
        <dbReference type="Proteomes" id="UP000439113"/>
    </source>
</evidence>
<dbReference type="InterPro" id="IPR000160">
    <property type="entry name" value="GGDEF_dom"/>
</dbReference>
<dbReference type="RefSeq" id="WP_155446805.1">
    <property type="nucleotide sequence ID" value="NZ_JAOQNR010000014.1"/>
</dbReference>
<dbReference type="EMBL" id="WNKS01000013">
    <property type="protein sequence ID" value="MTV32116.1"/>
    <property type="molecule type" value="Genomic_DNA"/>
</dbReference>
<dbReference type="SMART" id="SM00304">
    <property type="entry name" value="HAMP"/>
    <property type="match status" value="1"/>
</dbReference>
<dbReference type="CDD" id="cd01948">
    <property type="entry name" value="EAL"/>
    <property type="match status" value="1"/>
</dbReference>
<dbReference type="Pfam" id="PF12729">
    <property type="entry name" value="4HB_MCP_1"/>
    <property type="match status" value="1"/>
</dbReference>
<feature type="transmembrane region" description="Helical" evidence="1">
    <location>
        <begin position="20"/>
        <end position="41"/>
    </location>
</feature>
<dbReference type="GO" id="GO:0016020">
    <property type="term" value="C:membrane"/>
    <property type="evidence" value="ECO:0007669"/>
    <property type="project" value="InterPro"/>
</dbReference>
<dbReference type="PANTHER" id="PTHR44757">
    <property type="entry name" value="DIGUANYLATE CYCLASE DGCP"/>
    <property type="match status" value="1"/>
</dbReference>
<dbReference type="GO" id="GO:0007165">
    <property type="term" value="P:signal transduction"/>
    <property type="evidence" value="ECO:0007669"/>
    <property type="project" value="InterPro"/>
</dbReference>
<dbReference type="InterPro" id="IPR029787">
    <property type="entry name" value="Nucleotide_cyclase"/>
</dbReference>
<feature type="domain" description="GGDEF" evidence="4">
    <location>
        <begin position="314"/>
        <end position="448"/>
    </location>
</feature>
<dbReference type="SMART" id="SM00052">
    <property type="entry name" value="EAL"/>
    <property type="match status" value="1"/>
</dbReference>
<dbReference type="Pfam" id="PF00563">
    <property type="entry name" value="EAL"/>
    <property type="match status" value="1"/>
</dbReference>
<keyword evidence="1" id="KW-0472">Membrane</keyword>
<dbReference type="SUPFAM" id="SSF158472">
    <property type="entry name" value="HAMP domain-like"/>
    <property type="match status" value="1"/>
</dbReference>
<dbReference type="Proteomes" id="UP000439113">
    <property type="component" value="Unassembled WGS sequence"/>
</dbReference>
<protein>
    <submittedName>
        <fullName evidence="5">EAL domain-containing protein</fullName>
    </submittedName>
</protein>
<evidence type="ECO:0000313" key="5">
    <source>
        <dbReference type="EMBL" id="MTV32116.1"/>
    </source>
</evidence>
<dbReference type="SMART" id="SM00267">
    <property type="entry name" value="GGDEF"/>
    <property type="match status" value="1"/>
</dbReference>
<dbReference type="SUPFAM" id="SSF55073">
    <property type="entry name" value="Nucleotide cyclase"/>
    <property type="match status" value="1"/>
</dbReference>
<dbReference type="Gene3D" id="3.20.20.450">
    <property type="entry name" value="EAL domain"/>
    <property type="match status" value="1"/>
</dbReference>
<sequence length="713" mass="78827">MSSENNNDRSWFGSIHVRMTLVILGFVSLIASVTSTSIFGLRAMDSKMRFIEQVGLVETHFFGELADKLSELRLMEMSVNHAENETERAESLELLAQRRASVGQLTRQIDAIMPGRSDAALLDRFRAAWTRYAELHDGQFSAMNDRRPESGVRSRIHRAYAEAEEALDRLIDDSQHRINGEVVASNDLSREIMTMMVVAAALATGAALLLYRGARKDIFAPLGEITEALTALAQGRADVALPERKARDEISDLASAFRVFRANLAELEQAHRVAKIARRAAETMAQADPLTNLPNRRALAAKLRRYFEAGEQAPSCALLIVDLDRFKPVNDLLGHMVGDLVLCAVAKRLQEAAARAGLVARLGGDEFAVVIRLADGADARPAQDLARRIREALRAPILVADHRIEIDASIGIALSKDAADPTTLLSCADIAMYRGKKNQHDPVCLFEREMEGELRRRVGLEKALRRALQAGEIMPHYQPIIDLATRRLTGFEILARWRDPEIGPVSPEIFIPLAEQQGLILELSTAMLAQACRDAAHWPRDVNLSMNVSPVQLRDRRFPEVLLESLRTHGFPPQRLEIEITETALIGDVDEVRDILVRLRSAGIKVSLDDFGMGYSSLNHLRQFRIDKVKIDKSFTKTVFEDPESALIVRSVIHLARGLRLAVVAEGIEDERTAEMMGLMGCDLGQGYRFGKAVGGDEAAALARPGGAREVAA</sequence>
<dbReference type="Gene3D" id="3.30.70.270">
    <property type="match status" value="1"/>
</dbReference>